<dbReference type="PaxDb" id="2903-EOD17942"/>
<dbReference type="KEGG" id="ehx:EMIHUDRAFT_195922"/>
<keyword evidence="1" id="KW-0472">Membrane</keyword>
<organism evidence="2 3">
    <name type="scientific">Emiliania huxleyi (strain CCMP1516)</name>
    <dbReference type="NCBI Taxonomy" id="280463"/>
    <lineage>
        <taxon>Eukaryota</taxon>
        <taxon>Haptista</taxon>
        <taxon>Haptophyta</taxon>
        <taxon>Prymnesiophyceae</taxon>
        <taxon>Isochrysidales</taxon>
        <taxon>Noelaerhabdaceae</taxon>
        <taxon>Emiliania</taxon>
    </lineage>
</organism>
<sequence>MFCLSHLWFNMIVSGILIGLVPSCTFSPLYVSVRHLSSFGHSSLLPLLALALAHQP</sequence>
<dbReference type="AlphaFoldDB" id="A0A0D3J357"/>
<reference evidence="2" key="2">
    <citation type="submission" date="2024-10" db="UniProtKB">
        <authorList>
            <consortium name="EnsemblProtists"/>
        </authorList>
    </citation>
    <scope>IDENTIFICATION</scope>
</reference>
<dbReference type="HOGENOM" id="CLU_3018296_0_0_1"/>
<dbReference type="EnsemblProtists" id="EOD17942">
    <property type="protein sequence ID" value="EOD17942"/>
    <property type="gene ID" value="EMIHUDRAFT_195922"/>
</dbReference>
<name>A0A0D3J357_EMIH1</name>
<feature type="transmembrane region" description="Helical" evidence="1">
    <location>
        <begin position="7"/>
        <end position="30"/>
    </location>
</feature>
<accession>A0A0D3J357</accession>
<evidence type="ECO:0000256" key="1">
    <source>
        <dbReference type="SAM" id="Phobius"/>
    </source>
</evidence>
<dbReference type="RefSeq" id="XP_005770371.1">
    <property type="nucleotide sequence ID" value="XM_005770314.1"/>
</dbReference>
<protein>
    <submittedName>
        <fullName evidence="2">Uncharacterized protein</fullName>
    </submittedName>
</protein>
<keyword evidence="1" id="KW-1133">Transmembrane helix</keyword>
<dbReference type="Proteomes" id="UP000013827">
    <property type="component" value="Unassembled WGS sequence"/>
</dbReference>
<evidence type="ECO:0000313" key="3">
    <source>
        <dbReference type="Proteomes" id="UP000013827"/>
    </source>
</evidence>
<evidence type="ECO:0000313" key="2">
    <source>
        <dbReference type="EnsemblProtists" id="EOD17942"/>
    </source>
</evidence>
<reference evidence="3" key="1">
    <citation type="journal article" date="2013" name="Nature">
        <title>Pan genome of the phytoplankton Emiliania underpins its global distribution.</title>
        <authorList>
            <person name="Read B.A."/>
            <person name="Kegel J."/>
            <person name="Klute M.J."/>
            <person name="Kuo A."/>
            <person name="Lefebvre S.C."/>
            <person name="Maumus F."/>
            <person name="Mayer C."/>
            <person name="Miller J."/>
            <person name="Monier A."/>
            <person name="Salamov A."/>
            <person name="Young J."/>
            <person name="Aguilar M."/>
            <person name="Claverie J.M."/>
            <person name="Frickenhaus S."/>
            <person name="Gonzalez K."/>
            <person name="Herman E.K."/>
            <person name="Lin Y.C."/>
            <person name="Napier J."/>
            <person name="Ogata H."/>
            <person name="Sarno A.F."/>
            <person name="Shmutz J."/>
            <person name="Schroeder D."/>
            <person name="de Vargas C."/>
            <person name="Verret F."/>
            <person name="von Dassow P."/>
            <person name="Valentin K."/>
            <person name="Van de Peer Y."/>
            <person name="Wheeler G."/>
            <person name="Dacks J.B."/>
            <person name="Delwiche C.F."/>
            <person name="Dyhrman S.T."/>
            <person name="Glockner G."/>
            <person name="John U."/>
            <person name="Richards T."/>
            <person name="Worden A.Z."/>
            <person name="Zhang X."/>
            <person name="Grigoriev I.V."/>
            <person name="Allen A.E."/>
            <person name="Bidle K."/>
            <person name="Borodovsky M."/>
            <person name="Bowler C."/>
            <person name="Brownlee C."/>
            <person name="Cock J.M."/>
            <person name="Elias M."/>
            <person name="Gladyshev V.N."/>
            <person name="Groth M."/>
            <person name="Guda C."/>
            <person name="Hadaegh A."/>
            <person name="Iglesias-Rodriguez M.D."/>
            <person name="Jenkins J."/>
            <person name="Jones B.M."/>
            <person name="Lawson T."/>
            <person name="Leese F."/>
            <person name="Lindquist E."/>
            <person name="Lobanov A."/>
            <person name="Lomsadze A."/>
            <person name="Malik S.B."/>
            <person name="Marsh M.E."/>
            <person name="Mackinder L."/>
            <person name="Mock T."/>
            <person name="Mueller-Roeber B."/>
            <person name="Pagarete A."/>
            <person name="Parker M."/>
            <person name="Probert I."/>
            <person name="Quesneville H."/>
            <person name="Raines C."/>
            <person name="Rensing S.A."/>
            <person name="Riano-Pachon D.M."/>
            <person name="Richier S."/>
            <person name="Rokitta S."/>
            <person name="Shiraiwa Y."/>
            <person name="Soanes D.M."/>
            <person name="van der Giezen M."/>
            <person name="Wahlund T.M."/>
            <person name="Williams B."/>
            <person name="Wilson W."/>
            <person name="Wolfe G."/>
            <person name="Wurch L.L."/>
        </authorList>
    </citation>
    <scope>NUCLEOTIDE SEQUENCE</scope>
</reference>
<keyword evidence="1" id="KW-0812">Transmembrane</keyword>
<proteinExistence type="predicted"/>
<dbReference type="GeneID" id="19045943"/>
<keyword evidence="3" id="KW-1185">Reference proteome</keyword>